<sequence>MCNFHGYNNARSRRMERRKALQESYEITKSLKAAIHGEPVEETKRPTLSLTRKPISRVEKAISIRSTKVYDSADNTCLPNSSIYSAKYRKTGTLLESGEVTARA</sequence>
<evidence type="ECO:0000313" key="2">
    <source>
        <dbReference type="Proteomes" id="UP000834611"/>
    </source>
</evidence>
<dbReference type="AlphaFoldDB" id="A0A9N8D1H5"/>
<gene>
    <name evidence="1" type="ORF">GHA_03436</name>
</gene>
<evidence type="ECO:0000313" key="1">
    <source>
        <dbReference type="EMBL" id="CAB5709592.1"/>
    </source>
</evidence>
<name>A0A9N8D1H5_PRORE</name>
<dbReference type="RefSeq" id="WP_239407253.1">
    <property type="nucleotide sequence ID" value="NZ_CAHPRV010000002.1"/>
</dbReference>
<proteinExistence type="predicted"/>
<dbReference type="InterPro" id="IPR057902">
    <property type="entry name" value="N_peptide"/>
</dbReference>
<organism evidence="1 2">
    <name type="scientific">Providencia rettgeri</name>
    <dbReference type="NCBI Taxonomy" id="587"/>
    <lineage>
        <taxon>Bacteria</taxon>
        <taxon>Pseudomonadati</taxon>
        <taxon>Pseudomonadota</taxon>
        <taxon>Gammaproteobacteria</taxon>
        <taxon>Enterobacterales</taxon>
        <taxon>Morganellaceae</taxon>
        <taxon>Providencia</taxon>
    </lineage>
</organism>
<protein>
    <recommendedName>
        <fullName evidence="3">Antitermination protein</fullName>
    </recommendedName>
</protein>
<evidence type="ECO:0008006" key="3">
    <source>
        <dbReference type="Google" id="ProtNLM"/>
    </source>
</evidence>
<dbReference type="EMBL" id="CAHPSF010000011">
    <property type="protein sequence ID" value="CAB5709592.1"/>
    <property type="molecule type" value="Genomic_DNA"/>
</dbReference>
<dbReference type="Proteomes" id="UP000834611">
    <property type="component" value="Unassembled WGS sequence"/>
</dbReference>
<dbReference type="Pfam" id="PF25694">
    <property type="entry name" value="N_peptide"/>
    <property type="match status" value="1"/>
</dbReference>
<accession>A0A9N8D1H5</accession>
<reference evidence="1" key="1">
    <citation type="submission" date="2020-05" db="EMBL/GenBank/DDBJ databases">
        <authorList>
            <person name="Delgado-Blas J."/>
        </authorList>
    </citation>
    <scope>NUCLEOTIDE SEQUENCE</scope>
    <source>
        <strain evidence="1">BB1453</strain>
    </source>
</reference>
<comment type="caution">
    <text evidence="1">The sequence shown here is derived from an EMBL/GenBank/DDBJ whole genome shotgun (WGS) entry which is preliminary data.</text>
</comment>